<proteinExistence type="predicted"/>
<dbReference type="InterPro" id="IPR001709">
    <property type="entry name" value="Flavoprot_Pyr_Nucl_cyt_Rdtase"/>
</dbReference>
<dbReference type="EMBL" id="MTLA01000518">
    <property type="protein sequence ID" value="OOP64707.1"/>
    <property type="molecule type" value="Genomic_DNA"/>
</dbReference>
<dbReference type="Proteomes" id="UP000189761">
    <property type="component" value="Unassembled WGS sequence"/>
</dbReference>
<dbReference type="PROSITE" id="PS51384">
    <property type="entry name" value="FAD_FR"/>
    <property type="match status" value="1"/>
</dbReference>
<evidence type="ECO:0000259" key="1">
    <source>
        <dbReference type="PROSITE" id="PS51384"/>
    </source>
</evidence>
<accession>A0A8E2I3E6</accession>
<dbReference type="SUPFAM" id="SSF52343">
    <property type="entry name" value="Ferredoxin reductase-like, C-terminal NADP-linked domain"/>
    <property type="match status" value="1"/>
</dbReference>
<dbReference type="PRINTS" id="PR00371">
    <property type="entry name" value="FPNCR"/>
</dbReference>
<dbReference type="GO" id="GO:0016491">
    <property type="term" value="F:oxidoreductase activity"/>
    <property type="evidence" value="ECO:0007669"/>
    <property type="project" value="InterPro"/>
</dbReference>
<dbReference type="PANTHER" id="PTHR47354">
    <property type="entry name" value="NADH OXIDOREDUCTASE HCR"/>
    <property type="match status" value="1"/>
</dbReference>
<gene>
    <name evidence="2" type="ORF">BWZ43_25270</name>
</gene>
<dbReference type="RefSeq" id="WP_078111512.1">
    <property type="nucleotide sequence ID" value="NZ_CP065424.1"/>
</dbReference>
<evidence type="ECO:0000313" key="3">
    <source>
        <dbReference type="Proteomes" id="UP000189761"/>
    </source>
</evidence>
<dbReference type="SUPFAM" id="SSF63380">
    <property type="entry name" value="Riboflavin synthase domain-like"/>
    <property type="match status" value="1"/>
</dbReference>
<organism evidence="2 3">
    <name type="scientific">Heyndrickxia oleronia</name>
    <dbReference type="NCBI Taxonomy" id="38875"/>
    <lineage>
        <taxon>Bacteria</taxon>
        <taxon>Bacillati</taxon>
        <taxon>Bacillota</taxon>
        <taxon>Bacilli</taxon>
        <taxon>Bacillales</taxon>
        <taxon>Bacillaceae</taxon>
        <taxon>Heyndrickxia</taxon>
    </lineage>
</organism>
<feature type="domain" description="FAD-binding FR-type" evidence="1">
    <location>
        <begin position="11"/>
        <end position="112"/>
    </location>
</feature>
<reference evidence="2 3" key="1">
    <citation type="submission" date="2017-01" db="EMBL/GenBank/DDBJ databases">
        <title>Draft genome sequence of Bacillus oleronius.</title>
        <authorList>
            <person name="Allam M."/>
        </authorList>
    </citation>
    <scope>NUCLEOTIDE SEQUENCE [LARGE SCALE GENOMIC DNA]</scope>
    <source>
        <strain evidence="2 3">DSM 9356</strain>
    </source>
</reference>
<dbReference type="InterPro" id="IPR017938">
    <property type="entry name" value="Riboflavin_synthase-like_b-brl"/>
</dbReference>
<dbReference type="Gene3D" id="2.40.30.10">
    <property type="entry name" value="Translation factors"/>
    <property type="match status" value="1"/>
</dbReference>
<dbReference type="Pfam" id="PF00175">
    <property type="entry name" value="NAD_binding_1"/>
    <property type="match status" value="1"/>
</dbReference>
<keyword evidence="3" id="KW-1185">Reference proteome</keyword>
<dbReference type="InterPro" id="IPR001433">
    <property type="entry name" value="OxRdtase_FAD/NAD-bd"/>
</dbReference>
<comment type="caution">
    <text evidence="2">The sequence shown here is derived from an EMBL/GenBank/DDBJ whole genome shotgun (WGS) entry which is preliminary data.</text>
</comment>
<dbReference type="InterPro" id="IPR039261">
    <property type="entry name" value="FNR_nucleotide-bd"/>
</dbReference>
<name>A0A8E2I3E6_9BACI</name>
<protein>
    <submittedName>
        <fullName evidence="2">Oxidoreductase</fullName>
    </submittedName>
</protein>
<dbReference type="InterPro" id="IPR017927">
    <property type="entry name" value="FAD-bd_FR_type"/>
</dbReference>
<dbReference type="CDD" id="cd00322">
    <property type="entry name" value="FNR_like"/>
    <property type="match status" value="1"/>
</dbReference>
<dbReference type="PANTHER" id="PTHR47354:SF5">
    <property type="entry name" value="PROTEIN RFBI"/>
    <property type="match status" value="1"/>
</dbReference>
<dbReference type="Gene3D" id="3.40.50.80">
    <property type="entry name" value="Nucleotide-binding domain of ferredoxin-NADP reductase (FNR) module"/>
    <property type="match status" value="1"/>
</dbReference>
<dbReference type="AlphaFoldDB" id="A0A8E2I3E6"/>
<dbReference type="InterPro" id="IPR050415">
    <property type="entry name" value="MRET"/>
</dbReference>
<sequence length="236" mass="27011">MSFLKDTLSIFKKRELSFLECHKESENVYTFLFEKDSDITWKAGQHGLFNIIHRKIKNPTRPFTLAAAPSENIVRITIKIDENPSEFKYAMLELKQGMKISMSGPVGGFYLKENIPSLLIAGGIGITPFRSILKQLEEEGDSIRKPIHLLYMDSKKSFLFKEELDAIANHPSISVTYLDSRDGLYQEIEKFTSLYNNNSKYFIAGPISMVNSIASYLQNNGVLKRNIKKDVFYGYK</sequence>
<evidence type="ECO:0000313" key="2">
    <source>
        <dbReference type="EMBL" id="OOP64707.1"/>
    </source>
</evidence>